<dbReference type="Gene3D" id="3.30.160.20">
    <property type="match status" value="1"/>
</dbReference>
<dbReference type="Pfam" id="PF00035">
    <property type="entry name" value="dsrm"/>
    <property type="match status" value="1"/>
</dbReference>
<evidence type="ECO:0000313" key="4">
    <source>
        <dbReference type="Proteomes" id="UP001215151"/>
    </source>
</evidence>
<accession>A0AAD7X8B9</accession>
<evidence type="ECO:0000259" key="2">
    <source>
        <dbReference type="PROSITE" id="PS50137"/>
    </source>
</evidence>
<evidence type="ECO:0000313" key="3">
    <source>
        <dbReference type="EMBL" id="KAJ8480706.1"/>
    </source>
</evidence>
<gene>
    <name evidence="3" type="ORF">ONZ51_g6480</name>
</gene>
<sequence>MATTDHENAGTVALNNYLQNKGRLTSLVWKDEQGGPRHAVVWTSRCMIDGEELGKGTGNKLNVARDAAANVALAALIAMDEASEGDASASNSEPATAT</sequence>
<dbReference type="Proteomes" id="UP001215151">
    <property type="component" value="Unassembled WGS sequence"/>
</dbReference>
<keyword evidence="1" id="KW-0694">RNA-binding</keyword>
<evidence type="ECO:0000256" key="1">
    <source>
        <dbReference type="PROSITE-ProRule" id="PRU00266"/>
    </source>
</evidence>
<dbReference type="PROSITE" id="PS50137">
    <property type="entry name" value="DS_RBD"/>
    <property type="match status" value="1"/>
</dbReference>
<dbReference type="EMBL" id="JAPEVG010000156">
    <property type="protein sequence ID" value="KAJ8480706.1"/>
    <property type="molecule type" value="Genomic_DNA"/>
</dbReference>
<dbReference type="InterPro" id="IPR014720">
    <property type="entry name" value="dsRBD_dom"/>
</dbReference>
<dbReference type="GO" id="GO:0003723">
    <property type="term" value="F:RNA binding"/>
    <property type="evidence" value="ECO:0007669"/>
    <property type="project" value="UniProtKB-UniRule"/>
</dbReference>
<protein>
    <recommendedName>
        <fullName evidence="2">DRBM domain-containing protein</fullName>
    </recommendedName>
</protein>
<reference evidence="3" key="1">
    <citation type="submission" date="2022-11" db="EMBL/GenBank/DDBJ databases">
        <title>Genome Sequence of Cubamyces cubensis.</title>
        <authorList>
            <person name="Buettner E."/>
        </authorList>
    </citation>
    <scope>NUCLEOTIDE SEQUENCE</scope>
    <source>
        <strain evidence="3">MPL-01</strain>
    </source>
</reference>
<organism evidence="3 4">
    <name type="scientific">Trametes cubensis</name>
    <dbReference type="NCBI Taxonomy" id="1111947"/>
    <lineage>
        <taxon>Eukaryota</taxon>
        <taxon>Fungi</taxon>
        <taxon>Dikarya</taxon>
        <taxon>Basidiomycota</taxon>
        <taxon>Agaricomycotina</taxon>
        <taxon>Agaricomycetes</taxon>
        <taxon>Polyporales</taxon>
        <taxon>Polyporaceae</taxon>
        <taxon>Trametes</taxon>
    </lineage>
</organism>
<keyword evidence="4" id="KW-1185">Reference proteome</keyword>
<comment type="caution">
    <text evidence="3">The sequence shown here is derived from an EMBL/GenBank/DDBJ whole genome shotgun (WGS) entry which is preliminary data.</text>
</comment>
<name>A0AAD7X8B9_9APHY</name>
<proteinExistence type="predicted"/>
<dbReference type="AlphaFoldDB" id="A0AAD7X8B9"/>
<feature type="domain" description="DRBM" evidence="2">
    <location>
        <begin position="9"/>
        <end position="78"/>
    </location>
</feature>
<dbReference type="SUPFAM" id="SSF54768">
    <property type="entry name" value="dsRNA-binding domain-like"/>
    <property type="match status" value="1"/>
</dbReference>